<dbReference type="EMBL" id="QXGD01000111">
    <property type="protein sequence ID" value="KAE9252528.1"/>
    <property type="molecule type" value="Genomic_DNA"/>
</dbReference>
<dbReference type="Proteomes" id="UP000437068">
    <property type="component" value="Unassembled WGS sequence"/>
</dbReference>
<evidence type="ECO:0000313" key="19">
    <source>
        <dbReference type="Proteomes" id="UP000488956"/>
    </source>
</evidence>
<dbReference type="EMBL" id="QXFW01000432">
    <property type="protein sequence ID" value="KAE9012422.1"/>
    <property type="molecule type" value="Genomic_DNA"/>
</dbReference>
<feature type="compositionally biased region" description="Basic residues" evidence="1">
    <location>
        <begin position="22"/>
        <end position="32"/>
    </location>
</feature>
<dbReference type="EMBL" id="QXGC01000437">
    <property type="protein sequence ID" value="KAE9235539.1"/>
    <property type="molecule type" value="Genomic_DNA"/>
</dbReference>
<evidence type="ECO:0000313" key="9">
    <source>
        <dbReference type="EMBL" id="KAE9252528.1"/>
    </source>
</evidence>
<evidence type="ECO:0000313" key="17">
    <source>
        <dbReference type="Proteomes" id="UP000460718"/>
    </source>
</evidence>
<proteinExistence type="predicted"/>
<evidence type="ECO:0000313" key="10">
    <source>
        <dbReference type="EMBL" id="KAE9312218.1"/>
    </source>
</evidence>
<feature type="region of interest" description="Disordered" evidence="1">
    <location>
        <begin position="1"/>
        <end position="71"/>
    </location>
</feature>
<dbReference type="OrthoDB" id="126086at2759"/>
<organism evidence="7 12">
    <name type="scientific">Phytophthora fragariae</name>
    <dbReference type="NCBI Taxonomy" id="53985"/>
    <lineage>
        <taxon>Eukaryota</taxon>
        <taxon>Sar</taxon>
        <taxon>Stramenopiles</taxon>
        <taxon>Oomycota</taxon>
        <taxon>Peronosporomycetes</taxon>
        <taxon>Peronosporales</taxon>
        <taxon>Peronosporaceae</taxon>
        <taxon>Phytophthora</taxon>
    </lineage>
</organism>
<dbReference type="EMBL" id="QXGF01000105">
    <property type="protein sequence ID" value="KAE8946763.1"/>
    <property type="molecule type" value="Genomic_DNA"/>
</dbReference>
<dbReference type="EMBL" id="QXFX01000453">
    <property type="protein sequence ID" value="KAE9115125.1"/>
    <property type="molecule type" value="Genomic_DNA"/>
</dbReference>
<evidence type="ECO:0000313" key="4">
    <source>
        <dbReference type="EMBL" id="KAE9115125.1"/>
    </source>
</evidence>
<evidence type="ECO:0000313" key="12">
    <source>
        <dbReference type="Proteomes" id="UP000433483"/>
    </source>
</evidence>
<evidence type="ECO:0000313" key="5">
    <source>
        <dbReference type="EMBL" id="KAE9133534.1"/>
    </source>
</evidence>
<evidence type="ECO:0000313" key="8">
    <source>
        <dbReference type="EMBL" id="KAE9235539.1"/>
    </source>
</evidence>
<comment type="caution">
    <text evidence="7">The sequence shown here is derived from an EMBL/GenBank/DDBJ whole genome shotgun (WGS) entry which is preliminary data.</text>
</comment>
<evidence type="ECO:0000313" key="3">
    <source>
        <dbReference type="EMBL" id="KAE9012422.1"/>
    </source>
</evidence>
<keyword evidence="12" id="KW-1185">Reference proteome</keyword>
<dbReference type="Proteomes" id="UP000429523">
    <property type="component" value="Unassembled WGS sequence"/>
</dbReference>
<feature type="compositionally biased region" description="Low complexity" evidence="1">
    <location>
        <begin position="1"/>
        <end position="16"/>
    </location>
</feature>
<evidence type="ECO:0000313" key="2">
    <source>
        <dbReference type="EMBL" id="KAE8946763.1"/>
    </source>
</evidence>
<evidence type="ECO:0000313" key="7">
    <source>
        <dbReference type="EMBL" id="KAE9230708.1"/>
    </source>
</evidence>
<evidence type="ECO:0000313" key="18">
    <source>
        <dbReference type="Proteomes" id="UP000476176"/>
    </source>
</evidence>
<dbReference type="EMBL" id="QXGE01000448">
    <property type="protein sequence ID" value="KAE9312218.1"/>
    <property type="molecule type" value="Genomic_DNA"/>
</dbReference>
<gene>
    <name evidence="10" type="ORF">PF001_g9344</name>
    <name evidence="9" type="ORF">PF002_g3801</name>
    <name evidence="8" type="ORF">PF004_g9082</name>
    <name evidence="7" type="ORF">PF005_g3404</name>
    <name evidence="6" type="ORF">PF006_g9405</name>
    <name evidence="5" type="ORF">PF007_g3322</name>
    <name evidence="2" type="ORF">PF009_g3649</name>
    <name evidence="4" type="ORF">PF010_g9449</name>
    <name evidence="3" type="ORF">PF011_g8928</name>
</gene>
<reference evidence="11 12" key="1">
    <citation type="submission" date="2018-08" db="EMBL/GenBank/DDBJ databases">
        <title>Genomic investigation of the strawberry pathogen Phytophthora fragariae indicates pathogenicity is determined by transcriptional variation in three key races.</title>
        <authorList>
            <person name="Adams T.M."/>
            <person name="Armitage A.D."/>
            <person name="Sobczyk M.K."/>
            <person name="Bates H.J."/>
            <person name="Dunwell J.M."/>
            <person name="Nellist C.F."/>
            <person name="Harrison R.J."/>
        </authorList>
    </citation>
    <scope>NUCLEOTIDE SEQUENCE [LARGE SCALE GENOMIC DNA]</scope>
    <source>
        <strain evidence="10 13">A4</strain>
        <strain evidence="9 14">BC-1</strain>
        <strain evidence="8 18">BC-23</strain>
        <strain evidence="7 12">NOV-27</strain>
        <strain evidence="6 15">NOV-5</strain>
        <strain evidence="5 16">NOV-71</strain>
        <strain evidence="2 11">NOV-9</strain>
        <strain evidence="4 19">ONT-3</strain>
        <strain evidence="3 17">SCRP245</strain>
    </source>
</reference>
<evidence type="ECO:0000313" key="14">
    <source>
        <dbReference type="Proteomes" id="UP000440367"/>
    </source>
</evidence>
<feature type="region of interest" description="Disordered" evidence="1">
    <location>
        <begin position="135"/>
        <end position="157"/>
    </location>
</feature>
<dbReference type="AlphaFoldDB" id="A0A6A3Z5U2"/>
<dbReference type="Proteomes" id="UP000460718">
    <property type="component" value="Unassembled WGS sequence"/>
</dbReference>
<evidence type="ECO:0000313" key="15">
    <source>
        <dbReference type="Proteomes" id="UP000440732"/>
    </source>
</evidence>
<dbReference type="EMBL" id="QXGB01000099">
    <property type="protein sequence ID" value="KAE9230708.1"/>
    <property type="molecule type" value="Genomic_DNA"/>
</dbReference>
<dbReference type="EMBL" id="QXGA01000449">
    <property type="protein sequence ID" value="KAE9145778.1"/>
    <property type="molecule type" value="Genomic_DNA"/>
</dbReference>
<evidence type="ECO:0000313" key="13">
    <source>
        <dbReference type="Proteomes" id="UP000437068"/>
    </source>
</evidence>
<sequence length="226" mass="24257">MAKKSGGSKPKGNAGKKAGGNKPKKAGMFKALKKQEKRAGVVAADKNDPHSSKRKAKVAKRPAPVSDEFRNFDERMAAKSARRPGVVPKAAAVAPPTFVMAAPTFQFNSNPVHPTPAPREVEGFHGFMSALEAPKDAPAVNPNQPTRQIKPVQPEYRGNNVFALLDDGDEEQQKAQVPAQTAAFMQPATFTFATAKPTFTLQSSLRQSMQPMAVNAAQVQDIDPDL</sequence>
<dbReference type="Proteomes" id="UP000476176">
    <property type="component" value="Unassembled WGS sequence"/>
</dbReference>
<evidence type="ECO:0000313" key="6">
    <source>
        <dbReference type="EMBL" id="KAE9145778.1"/>
    </source>
</evidence>
<name>A0A6A3Z5U2_9STRA</name>
<dbReference type="Proteomes" id="UP000488956">
    <property type="component" value="Unassembled WGS sequence"/>
</dbReference>
<accession>A0A6A3Z5U2</accession>
<feature type="compositionally biased region" description="Basic and acidic residues" evidence="1">
    <location>
        <begin position="33"/>
        <end position="51"/>
    </location>
</feature>
<dbReference type="Proteomes" id="UP000433483">
    <property type="component" value="Unassembled WGS sequence"/>
</dbReference>
<dbReference type="EMBL" id="QXFZ01000096">
    <property type="protein sequence ID" value="KAE9133534.1"/>
    <property type="molecule type" value="Genomic_DNA"/>
</dbReference>
<evidence type="ECO:0000313" key="11">
    <source>
        <dbReference type="Proteomes" id="UP000429523"/>
    </source>
</evidence>
<evidence type="ECO:0000313" key="16">
    <source>
        <dbReference type="Proteomes" id="UP000441208"/>
    </source>
</evidence>
<protein>
    <submittedName>
        <fullName evidence="7">Uncharacterized protein</fullName>
    </submittedName>
</protein>
<dbReference type="Proteomes" id="UP000441208">
    <property type="component" value="Unassembled WGS sequence"/>
</dbReference>
<dbReference type="Proteomes" id="UP000440367">
    <property type="component" value="Unassembled WGS sequence"/>
</dbReference>
<dbReference type="Proteomes" id="UP000440732">
    <property type="component" value="Unassembled WGS sequence"/>
</dbReference>
<evidence type="ECO:0000256" key="1">
    <source>
        <dbReference type="SAM" id="MobiDB-lite"/>
    </source>
</evidence>